<dbReference type="GO" id="GO:0034599">
    <property type="term" value="P:cellular response to oxidative stress"/>
    <property type="evidence" value="ECO:0007669"/>
    <property type="project" value="InterPro"/>
</dbReference>
<keyword evidence="7" id="KW-0408">Iron</keyword>
<dbReference type="EC" id="1.11.1.-" evidence="8"/>
<evidence type="ECO:0000313" key="10">
    <source>
        <dbReference type="EMBL" id="ORY28446.1"/>
    </source>
</evidence>
<keyword evidence="5" id="KW-0479">Metal-binding</keyword>
<dbReference type="InterPro" id="IPR002016">
    <property type="entry name" value="Haem_peroxidase"/>
</dbReference>
<dbReference type="InterPro" id="IPR044831">
    <property type="entry name" value="Ccp1-like"/>
</dbReference>
<evidence type="ECO:0000256" key="8">
    <source>
        <dbReference type="RuleBase" id="RU363051"/>
    </source>
</evidence>
<keyword evidence="3 8" id="KW-0575">Peroxidase</keyword>
<dbReference type="InterPro" id="IPR002207">
    <property type="entry name" value="Peroxidase_I"/>
</dbReference>
<keyword evidence="11" id="KW-1185">Reference proteome</keyword>
<keyword evidence="4" id="KW-0349">Heme</keyword>
<feature type="domain" description="Plant heme peroxidase family profile" evidence="9">
    <location>
        <begin position="10"/>
        <end position="275"/>
    </location>
</feature>
<dbReference type="PROSITE" id="PS00436">
    <property type="entry name" value="PEROXIDASE_2"/>
    <property type="match status" value="1"/>
</dbReference>
<dbReference type="Gene3D" id="1.10.520.10">
    <property type="match status" value="1"/>
</dbReference>
<dbReference type="OrthoDB" id="2859658at2759"/>
<evidence type="ECO:0000256" key="6">
    <source>
        <dbReference type="ARBA" id="ARBA00023002"/>
    </source>
</evidence>
<evidence type="ECO:0000256" key="1">
    <source>
        <dbReference type="ARBA" id="ARBA00003917"/>
    </source>
</evidence>
<sequence>MSIVTPAYIQVEDDIRAILRKPGYDNGNIGPVLVRLAWHSAGTFSGLDGSGGSNGATMRFAPESTDPANAGLDIARAFLEPIKQKHPWISYADLWTLAGVVSLRHWADLAGQVESGCPVRSRVPPNGRLPDAALDATHLRAIFGRMGFTDRDIVALSGAHALGMCHTDRSGYDGVWTHYPNQFSNLLYKNLLEMTWVKRDWDDWDGPEQYMNVGDEQLMMLPTDMALIWDPEFKKYVEEYAANQDVFFKDFSCAFGRLLELGVTRDENIEGHEEGPRGAPQNEHQDAIQTVSIWENAKIFFRRIASIVFFC</sequence>
<gene>
    <name evidence="10" type="ORF">BCR33DRAFT_759557</name>
</gene>
<dbReference type="Gene3D" id="1.10.420.10">
    <property type="entry name" value="Peroxidase, domain 2"/>
    <property type="match status" value="1"/>
</dbReference>
<evidence type="ECO:0000256" key="2">
    <source>
        <dbReference type="ARBA" id="ARBA00005997"/>
    </source>
</evidence>
<dbReference type="AlphaFoldDB" id="A0A1Y2B133"/>
<evidence type="ECO:0000256" key="4">
    <source>
        <dbReference type="ARBA" id="ARBA00022617"/>
    </source>
</evidence>
<dbReference type="GO" id="GO:0004601">
    <property type="term" value="F:peroxidase activity"/>
    <property type="evidence" value="ECO:0007669"/>
    <property type="project" value="UniProtKB-KW"/>
</dbReference>
<dbReference type="SUPFAM" id="SSF48113">
    <property type="entry name" value="Heme-dependent peroxidases"/>
    <property type="match status" value="1"/>
</dbReference>
<name>A0A1Y2B133_9FUNG</name>
<evidence type="ECO:0000313" key="11">
    <source>
        <dbReference type="Proteomes" id="UP000193642"/>
    </source>
</evidence>
<dbReference type="InterPro" id="IPR019793">
    <property type="entry name" value="Peroxidases_heam-ligand_BS"/>
</dbReference>
<dbReference type="GO" id="GO:0020037">
    <property type="term" value="F:heme binding"/>
    <property type="evidence" value="ECO:0007669"/>
    <property type="project" value="UniProtKB-UniRule"/>
</dbReference>
<keyword evidence="6 8" id="KW-0560">Oxidoreductase</keyword>
<dbReference type="Pfam" id="PF00141">
    <property type="entry name" value="peroxidase"/>
    <property type="match status" value="1"/>
</dbReference>
<dbReference type="PANTHER" id="PTHR31356:SF36">
    <property type="entry name" value="L-ASCORBATE PEROXIDASE 3"/>
    <property type="match status" value="1"/>
</dbReference>
<evidence type="ECO:0000259" key="9">
    <source>
        <dbReference type="PROSITE" id="PS50873"/>
    </source>
</evidence>
<dbReference type="GO" id="GO:0046872">
    <property type="term" value="F:metal ion binding"/>
    <property type="evidence" value="ECO:0007669"/>
    <property type="project" value="UniProtKB-UniRule"/>
</dbReference>
<evidence type="ECO:0000256" key="5">
    <source>
        <dbReference type="ARBA" id="ARBA00022723"/>
    </source>
</evidence>
<dbReference type="PROSITE" id="PS00435">
    <property type="entry name" value="PEROXIDASE_1"/>
    <property type="match status" value="1"/>
</dbReference>
<comment type="caution">
    <text evidence="10">The sequence shown here is derived from an EMBL/GenBank/DDBJ whole genome shotgun (WGS) entry which is preliminary data.</text>
</comment>
<dbReference type="PROSITE" id="PS50873">
    <property type="entry name" value="PEROXIDASE_4"/>
    <property type="match status" value="1"/>
</dbReference>
<dbReference type="InterPro" id="IPR010255">
    <property type="entry name" value="Haem_peroxidase_sf"/>
</dbReference>
<evidence type="ECO:0000256" key="3">
    <source>
        <dbReference type="ARBA" id="ARBA00022559"/>
    </source>
</evidence>
<dbReference type="Proteomes" id="UP000193642">
    <property type="component" value="Unassembled WGS sequence"/>
</dbReference>
<accession>A0A1Y2B133</accession>
<dbReference type="GO" id="GO:0042744">
    <property type="term" value="P:hydrogen peroxide catabolic process"/>
    <property type="evidence" value="ECO:0007669"/>
    <property type="project" value="TreeGrafter"/>
</dbReference>
<dbReference type="InterPro" id="IPR019794">
    <property type="entry name" value="Peroxidases_AS"/>
</dbReference>
<reference evidence="10 11" key="1">
    <citation type="submission" date="2016-07" db="EMBL/GenBank/DDBJ databases">
        <title>Pervasive Adenine N6-methylation of Active Genes in Fungi.</title>
        <authorList>
            <consortium name="DOE Joint Genome Institute"/>
            <person name="Mondo S.J."/>
            <person name="Dannebaum R.O."/>
            <person name="Kuo R.C."/>
            <person name="Labutti K."/>
            <person name="Haridas S."/>
            <person name="Kuo A."/>
            <person name="Salamov A."/>
            <person name="Ahrendt S.R."/>
            <person name="Lipzen A."/>
            <person name="Sullivan W."/>
            <person name="Andreopoulos W.B."/>
            <person name="Clum A."/>
            <person name="Lindquist E."/>
            <person name="Daum C."/>
            <person name="Ramamoorthy G.K."/>
            <person name="Gryganskyi A."/>
            <person name="Culley D."/>
            <person name="Magnuson J.K."/>
            <person name="James T.Y."/>
            <person name="O'Malley M.A."/>
            <person name="Stajich J.E."/>
            <person name="Spatafora J.W."/>
            <person name="Visel A."/>
            <person name="Grigoriev I.V."/>
        </authorList>
    </citation>
    <scope>NUCLEOTIDE SEQUENCE [LARGE SCALE GENOMIC DNA]</scope>
    <source>
        <strain evidence="10 11">JEL800</strain>
    </source>
</reference>
<comment type="similarity">
    <text evidence="2">Belongs to the peroxidase family. Cytochrome c peroxidase subfamily.</text>
</comment>
<proteinExistence type="inferred from homology"/>
<dbReference type="FunFam" id="1.10.420.10:FF:000009">
    <property type="entry name" value="Ascorbate peroxidase"/>
    <property type="match status" value="1"/>
</dbReference>
<dbReference type="PANTHER" id="PTHR31356">
    <property type="entry name" value="THYLAKOID LUMENAL 29 KDA PROTEIN, CHLOROPLASTIC-RELATED"/>
    <property type="match status" value="1"/>
</dbReference>
<dbReference type="GO" id="GO:0000302">
    <property type="term" value="P:response to reactive oxygen species"/>
    <property type="evidence" value="ECO:0007669"/>
    <property type="project" value="TreeGrafter"/>
</dbReference>
<protein>
    <recommendedName>
        <fullName evidence="8">Peroxidase</fullName>
        <ecNumber evidence="8">1.11.1.-</ecNumber>
    </recommendedName>
</protein>
<dbReference type="PRINTS" id="PR00458">
    <property type="entry name" value="PEROXIDASE"/>
</dbReference>
<dbReference type="EMBL" id="MCGO01000095">
    <property type="protein sequence ID" value="ORY28446.1"/>
    <property type="molecule type" value="Genomic_DNA"/>
</dbReference>
<dbReference type="PRINTS" id="PR00459">
    <property type="entry name" value="ASPEROXIDASE"/>
</dbReference>
<organism evidence="10 11">
    <name type="scientific">Rhizoclosmatium globosum</name>
    <dbReference type="NCBI Taxonomy" id="329046"/>
    <lineage>
        <taxon>Eukaryota</taxon>
        <taxon>Fungi</taxon>
        <taxon>Fungi incertae sedis</taxon>
        <taxon>Chytridiomycota</taxon>
        <taxon>Chytridiomycota incertae sedis</taxon>
        <taxon>Chytridiomycetes</taxon>
        <taxon>Chytridiales</taxon>
        <taxon>Chytriomycetaceae</taxon>
        <taxon>Rhizoclosmatium</taxon>
    </lineage>
</organism>
<dbReference type="STRING" id="329046.A0A1Y2B133"/>
<evidence type="ECO:0000256" key="7">
    <source>
        <dbReference type="ARBA" id="ARBA00023004"/>
    </source>
</evidence>
<comment type="function">
    <text evidence="1">Destroys radicals which are normally produced within the cells and which are toxic to biological systems.</text>
</comment>